<dbReference type="RefSeq" id="WP_013825124.1">
    <property type="nucleotide sequence ID" value="NC_015574.1"/>
</dbReference>
<dbReference type="eggNOG" id="arCOG02037">
    <property type="taxonomic scope" value="Archaea"/>
</dbReference>
<dbReference type="PANTHER" id="PTHR34293">
    <property type="entry name" value="HTH-TYPE TRANSCRIPTIONAL REGULATOR TRMBL2"/>
    <property type="match status" value="1"/>
</dbReference>
<evidence type="ECO:0000313" key="3">
    <source>
        <dbReference type="Proteomes" id="UP000009231"/>
    </source>
</evidence>
<dbReference type="SUPFAM" id="SSF46785">
    <property type="entry name" value="Winged helix' DNA-binding domain"/>
    <property type="match status" value="1"/>
</dbReference>
<organism evidence="2 3">
    <name type="scientific">Methanobacterium paludis (strain DSM 25820 / JCM 18151 / SWAN1)</name>
    <dbReference type="NCBI Taxonomy" id="868131"/>
    <lineage>
        <taxon>Archaea</taxon>
        <taxon>Methanobacteriati</taxon>
        <taxon>Methanobacteriota</taxon>
        <taxon>Methanomada group</taxon>
        <taxon>Methanobacteria</taxon>
        <taxon>Methanobacteriales</taxon>
        <taxon>Methanobacteriaceae</taxon>
        <taxon>Methanobacterium</taxon>
    </lineage>
</organism>
<feature type="domain" description="Transcription regulator TrmB N-terminal" evidence="1">
    <location>
        <begin position="14"/>
        <end position="81"/>
    </location>
</feature>
<dbReference type="Gene3D" id="1.10.10.10">
    <property type="entry name" value="Winged helix-like DNA-binding domain superfamily/Winged helix DNA-binding domain"/>
    <property type="match status" value="1"/>
</dbReference>
<protein>
    <submittedName>
        <fullName evidence="2">Transcriptional regulator, TrmB</fullName>
    </submittedName>
</protein>
<dbReference type="InterPro" id="IPR036390">
    <property type="entry name" value="WH_DNA-bd_sf"/>
</dbReference>
<dbReference type="InterPro" id="IPR051797">
    <property type="entry name" value="TrmB-like"/>
</dbReference>
<proteinExistence type="predicted"/>
<dbReference type="KEGG" id="mew:MSWAN_0584"/>
<dbReference type="PANTHER" id="PTHR34293:SF1">
    <property type="entry name" value="HTH-TYPE TRANSCRIPTIONAL REGULATOR TRMBL2"/>
    <property type="match status" value="1"/>
</dbReference>
<evidence type="ECO:0000313" key="2">
    <source>
        <dbReference type="EMBL" id="AEG17622.1"/>
    </source>
</evidence>
<reference evidence="2 3" key="1">
    <citation type="journal article" date="2014" name="Int. J. Syst. Evol. Microbiol.">
        <title>Methanobacterium paludis sp. nov. and a novel strain of Methanobacterium lacus isolated from northern peatlands.</title>
        <authorList>
            <person name="Cadillo-Quiroz H."/>
            <person name="Brauer S.L."/>
            <person name="Goodson N."/>
            <person name="Yavitt J.B."/>
            <person name="Zinder S.H."/>
        </authorList>
    </citation>
    <scope>NUCLEOTIDE SEQUENCE [LARGE SCALE GENOMIC DNA]</scope>
    <source>
        <strain evidence="3">DSM 25820 / JCM 18151 / SWAN1</strain>
    </source>
</reference>
<dbReference type="STRING" id="868131.MSWAN_0584"/>
<dbReference type="GeneID" id="10668073"/>
<sequence>MFDIPVNRDTLKALKIMGLTDYESRTYLALTSIISGTATEVSKVSEVPRSKIYQVLKSLEKKGFIEISRGKPLKFNVIPPKEVFENSRNEIRDSMVNAEAELNVIYENHITNVPAPIWLIHGQDKLVKKEIEIISRAKESLFVMGGFMFEGEPMKLKESLEASVKKGIATSIITVPYCMIDGKQVNVPDEVNFQGLDIKVLSIPHIKMVLRDKKEMLISFCRFQGENVLPDTSIGIWNQYQEFVETISGIYEFIWENELFNRVMDP</sequence>
<dbReference type="AlphaFoldDB" id="F6D5K5"/>
<accession>F6D5K5</accession>
<dbReference type="Gene3D" id="3.30.870.10">
    <property type="entry name" value="Endonuclease Chain A"/>
    <property type="match status" value="1"/>
</dbReference>
<evidence type="ECO:0000259" key="1">
    <source>
        <dbReference type="Pfam" id="PF01978"/>
    </source>
</evidence>
<dbReference type="Pfam" id="PF01978">
    <property type="entry name" value="TrmB"/>
    <property type="match status" value="1"/>
</dbReference>
<name>F6D5K5_METPW</name>
<dbReference type="InterPro" id="IPR036388">
    <property type="entry name" value="WH-like_DNA-bd_sf"/>
</dbReference>
<keyword evidence="3" id="KW-1185">Reference proteome</keyword>
<dbReference type="Proteomes" id="UP000009231">
    <property type="component" value="Chromosome"/>
</dbReference>
<dbReference type="HOGENOM" id="CLU_072493_0_1_2"/>
<gene>
    <name evidence="2" type="ordered locus">MSWAN_0584</name>
</gene>
<dbReference type="InterPro" id="IPR002831">
    <property type="entry name" value="Tscrpt_reg_TrmB_N"/>
</dbReference>
<dbReference type="EMBL" id="CP002772">
    <property type="protein sequence ID" value="AEG17622.1"/>
    <property type="molecule type" value="Genomic_DNA"/>
</dbReference>